<evidence type="ECO:0000259" key="11">
    <source>
        <dbReference type="PROSITE" id="PS50112"/>
    </source>
</evidence>
<dbReference type="SMART" id="SM00388">
    <property type="entry name" value="HisKA"/>
    <property type="match status" value="1"/>
</dbReference>
<evidence type="ECO:0000256" key="9">
    <source>
        <dbReference type="SAM" id="Phobius"/>
    </source>
</evidence>
<dbReference type="GO" id="GO:0005524">
    <property type="term" value="F:ATP binding"/>
    <property type="evidence" value="ECO:0007669"/>
    <property type="project" value="UniProtKB-KW"/>
</dbReference>
<feature type="transmembrane region" description="Helical" evidence="9">
    <location>
        <begin position="111"/>
        <end position="128"/>
    </location>
</feature>
<dbReference type="CDD" id="cd00082">
    <property type="entry name" value="HisKA"/>
    <property type="match status" value="1"/>
</dbReference>
<evidence type="ECO:0000256" key="6">
    <source>
        <dbReference type="ARBA" id="ARBA00022777"/>
    </source>
</evidence>
<keyword evidence="9" id="KW-0812">Transmembrane</keyword>
<dbReference type="EMBL" id="WJXB01000004">
    <property type="protein sequence ID" value="MRN54016.1"/>
    <property type="molecule type" value="Genomic_DNA"/>
</dbReference>
<dbReference type="InterPro" id="IPR031621">
    <property type="entry name" value="HisKA_7TM"/>
</dbReference>
<dbReference type="SMART" id="SM00387">
    <property type="entry name" value="HATPase_c"/>
    <property type="match status" value="1"/>
</dbReference>
<evidence type="ECO:0000256" key="8">
    <source>
        <dbReference type="ARBA" id="ARBA00023012"/>
    </source>
</evidence>
<evidence type="ECO:0000256" key="5">
    <source>
        <dbReference type="ARBA" id="ARBA00022741"/>
    </source>
</evidence>
<keyword evidence="13" id="KW-1185">Reference proteome</keyword>
<dbReference type="GO" id="GO:0000155">
    <property type="term" value="F:phosphorelay sensor kinase activity"/>
    <property type="evidence" value="ECO:0007669"/>
    <property type="project" value="InterPro"/>
</dbReference>
<dbReference type="Gene3D" id="3.30.565.10">
    <property type="entry name" value="Histidine kinase-like ATPase, C-terminal domain"/>
    <property type="match status" value="1"/>
</dbReference>
<dbReference type="InterPro" id="IPR036890">
    <property type="entry name" value="HATPase_C_sf"/>
</dbReference>
<dbReference type="PROSITE" id="PS50112">
    <property type="entry name" value="PAS"/>
    <property type="match status" value="1"/>
</dbReference>
<proteinExistence type="predicted"/>
<keyword evidence="6" id="KW-0418">Kinase</keyword>
<keyword evidence="9" id="KW-1133">Transmembrane helix</keyword>
<dbReference type="SUPFAM" id="SSF47384">
    <property type="entry name" value="Homodimeric domain of signal transducing histidine kinase"/>
    <property type="match status" value="1"/>
</dbReference>
<evidence type="ECO:0000256" key="1">
    <source>
        <dbReference type="ARBA" id="ARBA00000085"/>
    </source>
</evidence>
<evidence type="ECO:0000313" key="12">
    <source>
        <dbReference type="EMBL" id="MRN54016.1"/>
    </source>
</evidence>
<dbReference type="InterPro" id="IPR005467">
    <property type="entry name" value="His_kinase_dom"/>
</dbReference>
<feature type="transmembrane region" description="Helical" evidence="9">
    <location>
        <begin position="162"/>
        <end position="180"/>
    </location>
</feature>
<name>A0A7X2H5M7_9BACL</name>
<dbReference type="Gene3D" id="1.10.287.130">
    <property type="match status" value="1"/>
</dbReference>
<dbReference type="InterPro" id="IPR050736">
    <property type="entry name" value="Sensor_HK_Regulatory"/>
</dbReference>
<feature type="transmembrane region" description="Helical" evidence="9">
    <location>
        <begin position="45"/>
        <end position="65"/>
    </location>
</feature>
<gene>
    <name evidence="12" type="ORF">GJB61_13605</name>
</gene>
<evidence type="ECO:0000313" key="13">
    <source>
        <dbReference type="Proteomes" id="UP000463051"/>
    </source>
</evidence>
<dbReference type="Gene3D" id="3.30.450.20">
    <property type="entry name" value="PAS domain"/>
    <property type="match status" value="1"/>
</dbReference>
<keyword evidence="8" id="KW-0902">Two-component regulatory system</keyword>
<keyword evidence="4" id="KW-0808">Transferase</keyword>
<reference evidence="12 13" key="1">
    <citation type="submission" date="2019-11" db="EMBL/GenBank/DDBJ databases">
        <title>Paenibacillus monticola sp. nov., a novel PGPR strain isolated from mountain sample in China.</title>
        <authorList>
            <person name="Zhao Q."/>
            <person name="Li H.-P."/>
            <person name="Zhang J.-L."/>
        </authorList>
    </citation>
    <scope>NUCLEOTIDE SEQUENCE [LARGE SCALE GENOMIC DNA]</scope>
    <source>
        <strain evidence="12 13">LC-T2</strain>
    </source>
</reference>
<dbReference type="PANTHER" id="PTHR43711:SF31">
    <property type="entry name" value="HISTIDINE KINASE"/>
    <property type="match status" value="1"/>
</dbReference>
<keyword evidence="3" id="KW-0597">Phosphoprotein</keyword>
<dbReference type="AlphaFoldDB" id="A0A7X2H5M7"/>
<evidence type="ECO:0000256" key="7">
    <source>
        <dbReference type="ARBA" id="ARBA00022840"/>
    </source>
</evidence>
<dbReference type="PRINTS" id="PR00344">
    <property type="entry name" value="BCTRLSENSOR"/>
</dbReference>
<keyword evidence="7" id="KW-0067">ATP-binding</keyword>
<evidence type="ECO:0000259" key="10">
    <source>
        <dbReference type="PROSITE" id="PS50109"/>
    </source>
</evidence>
<dbReference type="EC" id="2.7.13.3" evidence="2"/>
<dbReference type="Pfam" id="PF02518">
    <property type="entry name" value="HATPase_c"/>
    <property type="match status" value="1"/>
</dbReference>
<feature type="transmembrane region" description="Helical" evidence="9">
    <location>
        <begin position="15"/>
        <end position="38"/>
    </location>
</feature>
<feature type="transmembrane region" description="Helical" evidence="9">
    <location>
        <begin position="192"/>
        <end position="213"/>
    </location>
</feature>
<dbReference type="Pfam" id="PF00512">
    <property type="entry name" value="HisKA"/>
    <property type="match status" value="1"/>
</dbReference>
<comment type="catalytic activity">
    <reaction evidence="1">
        <text>ATP + protein L-histidine = ADP + protein N-phospho-L-histidine.</text>
        <dbReference type="EC" id="2.7.13.3"/>
    </reaction>
</comment>
<dbReference type="InterPro" id="IPR036097">
    <property type="entry name" value="HisK_dim/P_sf"/>
</dbReference>
<organism evidence="12 13">
    <name type="scientific">Paenibacillus monticola</name>
    <dbReference type="NCBI Taxonomy" id="2666075"/>
    <lineage>
        <taxon>Bacteria</taxon>
        <taxon>Bacillati</taxon>
        <taxon>Bacillota</taxon>
        <taxon>Bacilli</taxon>
        <taxon>Bacillales</taxon>
        <taxon>Paenibacillaceae</taxon>
        <taxon>Paenibacillus</taxon>
    </lineage>
</organism>
<dbReference type="InterPro" id="IPR003661">
    <property type="entry name" value="HisK_dim/P_dom"/>
</dbReference>
<protein>
    <recommendedName>
        <fullName evidence="2">histidine kinase</fullName>
        <ecNumber evidence="2">2.7.13.3</ecNumber>
    </recommendedName>
</protein>
<dbReference type="PANTHER" id="PTHR43711">
    <property type="entry name" value="TWO-COMPONENT HISTIDINE KINASE"/>
    <property type="match status" value="1"/>
</dbReference>
<dbReference type="SUPFAM" id="SSF55785">
    <property type="entry name" value="PYP-like sensor domain (PAS domain)"/>
    <property type="match status" value="1"/>
</dbReference>
<feature type="transmembrane region" description="Helical" evidence="9">
    <location>
        <begin position="77"/>
        <end position="99"/>
    </location>
</feature>
<evidence type="ECO:0000256" key="2">
    <source>
        <dbReference type="ARBA" id="ARBA00012438"/>
    </source>
</evidence>
<evidence type="ECO:0000256" key="4">
    <source>
        <dbReference type="ARBA" id="ARBA00022679"/>
    </source>
</evidence>
<feature type="transmembrane region" description="Helical" evidence="9">
    <location>
        <begin position="219"/>
        <end position="236"/>
    </location>
</feature>
<dbReference type="Pfam" id="PF16927">
    <property type="entry name" value="HisKA_7TM"/>
    <property type="match status" value="1"/>
</dbReference>
<feature type="domain" description="Histidine kinase" evidence="10">
    <location>
        <begin position="380"/>
        <end position="597"/>
    </location>
</feature>
<dbReference type="InterPro" id="IPR000014">
    <property type="entry name" value="PAS"/>
</dbReference>
<comment type="caution">
    <text evidence="12">The sequence shown here is derived from an EMBL/GenBank/DDBJ whole genome shotgun (WGS) entry which is preliminary data.</text>
</comment>
<dbReference type="InterPro" id="IPR004358">
    <property type="entry name" value="Sig_transdc_His_kin-like_C"/>
</dbReference>
<sequence>MNEYFLNRGQPSMNYNLYLSALLMAATCCSLMLVYLCWKRRNLPIAISYGLGLLTGSFYTFGYAFEITSTTLEQIRFWLRIEYIGIPFGTVLWFIMVLQYTGRQSWVRTKYVALLMVVPMLTFIAHNTNDWHHLFYKSMTINTSEGFPLVTLVKGPLYELHVMYSYSFFIVGMVFLIQMFRKAAPRMKKQVALMIIGSWGPFGFTLVYLSGLIYMPLDLSPFGFLFSGVFFMWGIYQFNMLRLAPLALQNVFESMRDAVIVFDLDNRLISFNKAANWVVGGLHKKMLGQPAAQVLLHYPLLLEIVMKDPSSVSRVQITGLPDGQFYNIHMSYVSGNNPNPVGKLLLLSDVTETVRVEERLHDNARQLSELNTFKDRMFSVVAHDIRDPIAVLVNLMELLEEEIQASGEDHEEIVREMGQQIQNTFSLVEGLLDWFRSQTGGMIFNPVERDLAHTVQTNLSLVRLRGEKKNINILSEIPNGTYVYADKEMLELIIRNLLSNAIKFTDYGGTIRLKAVQKDHQMVISVSDTGEGIPSEQAHSLLQDDYPVSSVGTAGERGIGLGLILCREFVHLNGGEIWFDSIPAHGSTFYFSIPTATEASTRRSGSMEGEVR</sequence>
<dbReference type="SUPFAM" id="SSF55874">
    <property type="entry name" value="ATPase domain of HSP90 chaperone/DNA topoisomerase II/histidine kinase"/>
    <property type="match status" value="1"/>
</dbReference>
<dbReference type="Proteomes" id="UP000463051">
    <property type="component" value="Unassembled WGS sequence"/>
</dbReference>
<evidence type="ECO:0000256" key="3">
    <source>
        <dbReference type="ARBA" id="ARBA00022553"/>
    </source>
</evidence>
<feature type="domain" description="PAS" evidence="11">
    <location>
        <begin position="244"/>
        <end position="297"/>
    </location>
</feature>
<dbReference type="InterPro" id="IPR003594">
    <property type="entry name" value="HATPase_dom"/>
</dbReference>
<dbReference type="PROSITE" id="PS50109">
    <property type="entry name" value="HIS_KIN"/>
    <property type="match status" value="1"/>
</dbReference>
<accession>A0A7X2H5M7</accession>
<dbReference type="InterPro" id="IPR035965">
    <property type="entry name" value="PAS-like_dom_sf"/>
</dbReference>
<keyword evidence="9" id="KW-0472">Membrane</keyword>
<keyword evidence="5" id="KW-0547">Nucleotide-binding</keyword>